<evidence type="ECO:0000313" key="3">
    <source>
        <dbReference type="Proteomes" id="UP000249340"/>
    </source>
</evidence>
<dbReference type="SUPFAM" id="SSF52540">
    <property type="entry name" value="P-loop containing nucleoside triphosphate hydrolases"/>
    <property type="match status" value="1"/>
</dbReference>
<dbReference type="EMBL" id="CP031264">
    <property type="protein sequence ID" value="AXI77645.1"/>
    <property type="molecule type" value="Genomic_DNA"/>
</dbReference>
<dbReference type="KEGG" id="stri:C7M71_009510"/>
<dbReference type="OrthoDB" id="3193269at2"/>
<feature type="domain" description="AAA+ ATPase" evidence="1">
    <location>
        <begin position="262"/>
        <end position="417"/>
    </location>
</feature>
<sequence>MALLRTRAKAIALADEADRRELARVLAARMEREEGRAPGESEVASWAESLPALGRELEAAGLGDVPILIEQRMPASSRRADVVLAGTHPVSGEPSYVVIELKQWSRVTPIQGSEELFLVPGMRNHPQLHPLVQAVGYRDHLTGDLEVLHGCEDRVEAIAYLHNAQDAGVAPLLESAHGGRQRVFTRQTTSELHTYLRQRLAPESGEQAADLLESSPFRFSPAVLERAADVLAGRHDYVLVDGQRTAYELVRRAVDSGMSGSSREVVIVSGGPGAGKTVVALSLLADMAKQGRSTALVAASGAVTDTLRHYLRAADSRLETLVRSVNDIERAAADSFDLLVCDEAQRLRDEPGWRSATGWRPGKNGVRALCRAAKSVVFLLDDDQAVRPSDAGSVESIRRMAEAEGRIVRRVRLDGQFRCGGSAAYGSWVRDLLGFGGRSPQPWRPDSSFRVRVADSPWEMEQILAAEQGEGHRTRIAAGYCWPWSHPRRDGSLVPDVTIRDWHRPWNVRSTRPLLGLPPSTLWATAPGGEGQIGCIYTAQGLEYEWGGVILGPDYVFGDSGWQGRPEGSADDVVKRADTRESFEQYVRNAYQVLLTRATRGIVLHSTDARTHSLIRQLVSGDR</sequence>
<dbReference type="Pfam" id="PF09848">
    <property type="entry name" value="SLFN-g3_helicase"/>
    <property type="match status" value="1"/>
</dbReference>
<dbReference type="InterPro" id="IPR027417">
    <property type="entry name" value="P-loop_NTPase"/>
</dbReference>
<dbReference type="RefSeq" id="WP_114914288.1">
    <property type="nucleotide sequence ID" value="NZ_CP031264.1"/>
</dbReference>
<protein>
    <submittedName>
        <fullName evidence="2">DUF2075 domain-containing protein</fullName>
    </submittedName>
</protein>
<dbReference type="InterPro" id="IPR003593">
    <property type="entry name" value="AAA+_ATPase"/>
</dbReference>
<proteinExistence type="predicted"/>
<dbReference type="AlphaFoldDB" id="A0A345SV90"/>
<evidence type="ECO:0000313" key="2">
    <source>
        <dbReference type="EMBL" id="AXI77645.1"/>
    </source>
</evidence>
<accession>A0A345SV90</accession>
<organism evidence="2 3">
    <name type="scientific">Peterkaempfera bronchialis</name>
    <dbReference type="NCBI Taxonomy" id="2126346"/>
    <lineage>
        <taxon>Bacteria</taxon>
        <taxon>Bacillati</taxon>
        <taxon>Actinomycetota</taxon>
        <taxon>Actinomycetes</taxon>
        <taxon>Kitasatosporales</taxon>
        <taxon>Streptomycetaceae</taxon>
        <taxon>Peterkaempfera</taxon>
    </lineage>
</organism>
<dbReference type="Gene3D" id="3.40.50.300">
    <property type="entry name" value="P-loop containing nucleotide triphosphate hydrolases"/>
    <property type="match status" value="1"/>
</dbReference>
<dbReference type="InterPro" id="IPR018647">
    <property type="entry name" value="SLFN_3-like_DNA/RNA_helicase"/>
</dbReference>
<evidence type="ECO:0000259" key="1">
    <source>
        <dbReference type="SMART" id="SM00382"/>
    </source>
</evidence>
<reference evidence="3" key="1">
    <citation type="submission" date="2018-07" db="EMBL/GenBank/DDBJ databases">
        <title>Streptacidiphilus bronchialis DSM 106435 chromosome.</title>
        <authorList>
            <person name="Batra D."/>
            <person name="Gulvik C.A."/>
        </authorList>
    </citation>
    <scope>NUCLEOTIDE SEQUENCE [LARGE SCALE GENOMIC DNA]</scope>
    <source>
        <strain evidence="3">DSM 106435</strain>
    </source>
</reference>
<dbReference type="SMART" id="SM00382">
    <property type="entry name" value="AAA"/>
    <property type="match status" value="1"/>
</dbReference>
<gene>
    <name evidence="2" type="ORF">C7M71_009510</name>
</gene>
<name>A0A345SV90_9ACTN</name>
<dbReference type="Proteomes" id="UP000249340">
    <property type="component" value="Chromosome"/>
</dbReference>
<keyword evidence="3" id="KW-1185">Reference proteome</keyword>